<reference evidence="3" key="1">
    <citation type="journal article" date="2019" name="Int. J. Syst. Evol. Microbiol.">
        <title>The Global Catalogue of Microorganisms (GCM) 10K type strain sequencing project: providing services to taxonomists for standard genome sequencing and annotation.</title>
        <authorList>
            <consortium name="The Broad Institute Genomics Platform"/>
            <consortium name="The Broad Institute Genome Sequencing Center for Infectious Disease"/>
            <person name="Wu L."/>
            <person name="Ma J."/>
        </authorList>
    </citation>
    <scope>NUCLEOTIDE SEQUENCE [LARGE SCALE GENOMIC DNA]</scope>
    <source>
        <strain evidence="3">JCM 18542</strain>
    </source>
</reference>
<comment type="caution">
    <text evidence="2">The sequence shown here is derived from an EMBL/GenBank/DDBJ whole genome shotgun (WGS) entry which is preliminary data.</text>
</comment>
<evidence type="ECO:0000259" key="1">
    <source>
        <dbReference type="Pfam" id="PF19834"/>
    </source>
</evidence>
<accession>A0ABP9D3G3</accession>
<dbReference type="Pfam" id="PF19834">
    <property type="entry name" value="DUF6314"/>
    <property type="match status" value="1"/>
</dbReference>
<evidence type="ECO:0000313" key="3">
    <source>
        <dbReference type="Proteomes" id="UP001500839"/>
    </source>
</evidence>
<protein>
    <recommendedName>
        <fullName evidence="1">DUF6314 domain-containing protein</fullName>
    </recommendedName>
</protein>
<feature type="domain" description="DUF6314" evidence="1">
    <location>
        <begin position="23"/>
        <end position="162"/>
    </location>
</feature>
<dbReference type="EMBL" id="BAABKQ010000001">
    <property type="protein sequence ID" value="GAA4823350.1"/>
    <property type="molecule type" value="Genomic_DNA"/>
</dbReference>
<organism evidence="2 3">
    <name type="scientific">Tomitella cavernea</name>
    <dbReference type="NCBI Taxonomy" id="1387982"/>
    <lineage>
        <taxon>Bacteria</taxon>
        <taxon>Bacillati</taxon>
        <taxon>Actinomycetota</taxon>
        <taxon>Actinomycetes</taxon>
        <taxon>Mycobacteriales</taxon>
        <taxon>Tomitella</taxon>
    </lineage>
</organism>
<dbReference type="RefSeq" id="WP_307810726.1">
    <property type="nucleotide sequence ID" value="NZ_BAABKQ010000001.1"/>
</dbReference>
<dbReference type="InterPro" id="IPR045632">
    <property type="entry name" value="DUF6314"/>
</dbReference>
<dbReference type="Proteomes" id="UP001500839">
    <property type="component" value="Unassembled WGS sequence"/>
</dbReference>
<sequence>MDGHGGAGDGGFGIGEAPDPRTLLGRWAFSRTIDDRLVGDTKTVDGAITLSADGERVRWHEEGTLHLGAQNLPVTRTMFVEPRGDGWFVVFEDGHDFHPWATGTQVQHLCGADLYSGRIALGEVGPDGQQHDGRAPRPESWTVRWDVAGPSKDYTMTTRLTRGR</sequence>
<gene>
    <name evidence="2" type="ORF">GCM10023353_35060</name>
</gene>
<proteinExistence type="predicted"/>
<keyword evidence="3" id="KW-1185">Reference proteome</keyword>
<name>A0ABP9D3G3_9ACTN</name>
<evidence type="ECO:0000313" key="2">
    <source>
        <dbReference type="EMBL" id="GAA4823350.1"/>
    </source>
</evidence>